<gene>
    <name evidence="1" type="ORF">MYCIT1_LOCUS27133</name>
</gene>
<protein>
    <recommendedName>
        <fullName evidence="3">F-box domain-containing protein</fullName>
    </recommendedName>
</protein>
<keyword evidence="2" id="KW-1185">Reference proteome</keyword>
<evidence type="ECO:0008006" key="3">
    <source>
        <dbReference type="Google" id="ProtNLM"/>
    </source>
</evidence>
<dbReference type="EMBL" id="CAVNYO010000421">
    <property type="protein sequence ID" value="CAK5277957.1"/>
    <property type="molecule type" value="Genomic_DNA"/>
</dbReference>
<dbReference type="AlphaFoldDB" id="A0AAD2HL78"/>
<comment type="caution">
    <text evidence="1">The sequence shown here is derived from an EMBL/GenBank/DDBJ whole genome shotgun (WGS) entry which is preliminary data.</text>
</comment>
<name>A0AAD2HL78_9AGAR</name>
<evidence type="ECO:0000313" key="1">
    <source>
        <dbReference type="EMBL" id="CAK5277957.1"/>
    </source>
</evidence>
<sequence>MKEDSAVMRFINMPIGPHDTLFSYMNTSELVALMATCGSFRKLILETYFDINLLLLPFFGSIAEVRRFRDMQAESGTIISGSMALQFFSRTRWPESDLDLYVEERSRHHPVRFLDACGYKHIARHRRDKFLEMFDDYSSGEATIIDVMDFKKGNKKIQLIIASSPPMRIIVLFHSTVVMNIITHAHAFSLYPRPTFIENKFFAIDTSFLPKKIHAARQKYVDRGWRMASKQEHAEVSDVARWIGDKFTWPIVLPPTPDSGKVSDMVSINSWNHWGTKTDYSIASDPHLRNKYILNRMDMWAFHWWIELHVLQCSESNCEQRMFDDSDLCQFLMKIRRPSVTPNLRLTESAPSMSDPDALAWQLRLSSL</sequence>
<organism evidence="1 2">
    <name type="scientific">Mycena citricolor</name>
    <dbReference type="NCBI Taxonomy" id="2018698"/>
    <lineage>
        <taxon>Eukaryota</taxon>
        <taxon>Fungi</taxon>
        <taxon>Dikarya</taxon>
        <taxon>Basidiomycota</taxon>
        <taxon>Agaricomycotina</taxon>
        <taxon>Agaricomycetes</taxon>
        <taxon>Agaricomycetidae</taxon>
        <taxon>Agaricales</taxon>
        <taxon>Marasmiineae</taxon>
        <taxon>Mycenaceae</taxon>
        <taxon>Mycena</taxon>
    </lineage>
</organism>
<dbReference type="Proteomes" id="UP001295794">
    <property type="component" value="Unassembled WGS sequence"/>
</dbReference>
<evidence type="ECO:0000313" key="2">
    <source>
        <dbReference type="Proteomes" id="UP001295794"/>
    </source>
</evidence>
<proteinExistence type="predicted"/>
<reference evidence="1" key="1">
    <citation type="submission" date="2023-11" db="EMBL/GenBank/DDBJ databases">
        <authorList>
            <person name="De Vega J J."/>
            <person name="De Vega J J."/>
        </authorList>
    </citation>
    <scope>NUCLEOTIDE SEQUENCE</scope>
</reference>
<accession>A0AAD2HL78</accession>